<organism evidence="2 3">
    <name type="scientific">Pseudoduganella armeniaca</name>
    <dbReference type="NCBI Taxonomy" id="2072590"/>
    <lineage>
        <taxon>Bacteria</taxon>
        <taxon>Pseudomonadati</taxon>
        <taxon>Pseudomonadota</taxon>
        <taxon>Betaproteobacteria</taxon>
        <taxon>Burkholderiales</taxon>
        <taxon>Oxalobacteraceae</taxon>
        <taxon>Telluria group</taxon>
        <taxon>Pseudoduganella</taxon>
    </lineage>
</organism>
<dbReference type="EMBL" id="CP028324">
    <property type="protein sequence ID" value="AVR99400.1"/>
    <property type="molecule type" value="Genomic_DNA"/>
</dbReference>
<evidence type="ECO:0000256" key="1">
    <source>
        <dbReference type="PROSITE-ProRule" id="PRU00339"/>
    </source>
</evidence>
<sequence>MLLVSICYTCKCRKRWVGRKIRDRARLCRITLEKRIRHCNAVGPAVRLRCCAAKTGGRACCRPGPAPDAPALETAATAVAAVTKPDEKLPPVELTSDLFYKLTKAELDFKRGQWQSAYVSMMVLAQQTRDPRLARRSAEMALAAKQGNEALAAIRLWRELAPDSDDAVQYFLGFSVLGDDLTESEQVFAQRLNRAPPQARGLVMFQMQQYLLRAKDKAAAFALMERVLAPYAGMMESHLVLAQGAFAADDKDRSLREARRALALKPDSELAVLTMAQVLGDADAVGQLFGGFLDKNPGAREVRAAYARLLVEQKRYDKARAQFEAILKEQPDNPATLYALGIISVQAGDAQAAEQYLRRHVELVQRKDDGEGEPDGDASKALMLLSQITEERGDLDGALAWLTRIDSTDPRIALTAQLKRAHLTSKKGDLEGALKQLRDIAAVDPAEQAEVVQTEGQLLRDAGRGAEAYALLAEAIKRFPDSPDLLYDFALAAEKQGKPDEMETALRKVIEAVPDNHHAYNALGYSLAERGERLDEAYALIEKALSMAPGDPYIMDSMGWVQFRMGRLKDAEQTLRRAYALRSDAEIAVHLGEVLWQQGDRAEAQKLWREARAKDPKSDALRDTLARLNTSL</sequence>
<feature type="repeat" description="TPR" evidence="1">
    <location>
        <begin position="585"/>
        <end position="618"/>
    </location>
</feature>
<evidence type="ECO:0000313" key="3">
    <source>
        <dbReference type="Proteomes" id="UP000240505"/>
    </source>
</evidence>
<gene>
    <name evidence="2" type="ORF">C9I28_26100</name>
</gene>
<dbReference type="PANTHER" id="PTHR12558">
    <property type="entry name" value="CELL DIVISION CYCLE 16,23,27"/>
    <property type="match status" value="1"/>
</dbReference>
<accession>A0A2R4CIV2</accession>
<dbReference type="Proteomes" id="UP000240505">
    <property type="component" value="Chromosome"/>
</dbReference>
<evidence type="ECO:0008006" key="4">
    <source>
        <dbReference type="Google" id="ProtNLM"/>
    </source>
</evidence>
<dbReference type="InterPro" id="IPR011990">
    <property type="entry name" value="TPR-like_helical_dom_sf"/>
</dbReference>
<evidence type="ECO:0000313" key="2">
    <source>
        <dbReference type="EMBL" id="AVR99400.1"/>
    </source>
</evidence>
<dbReference type="AlphaFoldDB" id="A0A2R4CIV2"/>
<dbReference type="SUPFAM" id="SSF81901">
    <property type="entry name" value="HCP-like"/>
    <property type="match status" value="1"/>
</dbReference>
<dbReference type="OrthoDB" id="9766710at2"/>
<dbReference type="Gene3D" id="1.25.40.10">
    <property type="entry name" value="Tetratricopeptide repeat domain"/>
    <property type="match status" value="2"/>
</dbReference>
<dbReference type="PROSITE" id="PS50005">
    <property type="entry name" value="TPR"/>
    <property type="match status" value="1"/>
</dbReference>
<dbReference type="Pfam" id="PF14559">
    <property type="entry name" value="TPR_19"/>
    <property type="match status" value="1"/>
</dbReference>
<dbReference type="SUPFAM" id="SSF48452">
    <property type="entry name" value="TPR-like"/>
    <property type="match status" value="2"/>
</dbReference>
<dbReference type="InterPro" id="IPR019734">
    <property type="entry name" value="TPR_rpt"/>
</dbReference>
<protein>
    <recommendedName>
        <fullName evidence="4">Tetratricopeptide repeat protein</fullName>
    </recommendedName>
</protein>
<reference evidence="2 3" key="1">
    <citation type="submission" date="2018-03" db="EMBL/GenBank/DDBJ databases">
        <title>Massilia armeniaca sp. nov., isolated from desert soil.</title>
        <authorList>
            <person name="Huang H."/>
            <person name="Ren M."/>
        </authorList>
    </citation>
    <scope>NUCLEOTIDE SEQUENCE [LARGE SCALE GENOMIC DNA]</scope>
    <source>
        <strain evidence="2 3">ZMN-3</strain>
    </source>
</reference>
<keyword evidence="3" id="KW-1185">Reference proteome</keyword>
<dbReference type="KEGG" id="masz:C9I28_26100"/>
<keyword evidence="1" id="KW-0802">TPR repeat</keyword>
<dbReference type="PANTHER" id="PTHR12558:SF13">
    <property type="entry name" value="CELL DIVISION CYCLE PROTEIN 27 HOMOLOG"/>
    <property type="match status" value="1"/>
</dbReference>
<proteinExistence type="predicted"/>
<dbReference type="Pfam" id="PF13432">
    <property type="entry name" value="TPR_16"/>
    <property type="match status" value="2"/>
</dbReference>
<name>A0A2R4CIV2_9BURK</name>
<dbReference type="SMART" id="SM00028">
    <property type="entry name" value="TPR"/>
    <property type="match status" value="8"/>
</dbReference>